<feature type="transmembrane region" description="Helical" evidence="7">
    <location>
        <begin position="169"/>
        <end position="188"/>
    </location>
</feature>
<dbReference type="Proteomes" id="UP000823775">
    <property type="component" value="Unassembled WGS sequence"/>
</dbReference>
<keyword evidence="2 7" id="KW-0812">Transmembrane</keyword>
<keyword evidence="5 7" id="KW-0472">Membrane</keyword>
<reference evidence="9 10" key="1">
    <citation type="journal article" date="2021" name="BMC Genomics">
        <title>Datura genome reveals duplications of psychoactive alkaloid biosynthetic genes and high mutation rate following tissue culture.</title>
        <authorList>
            <person name="Rajewski A."/>
            <person name="Carter-House D."/>
            <person name="Stajich J."/>
            <person name="Litt A."/>
        </authorList>
    </citation>
    <scope>NUCLEOTIDE SEQUENCE [LARGE SCALE GENOMIC DNA]</scope>
    <source>
        <strain evidence="9">AR-01</strain>
    </source>
</reference>
<name>A0ABS8WHI1_DATST</name>
<feature type="transmembrane region" description="Helical" evidence="7">
    <location>
        <begin position="345"/>
        <end position="367"/>
    </location>
</feature>
<dbReference type="PANTHER" id="PTHR22950:SF701">
    <property type="entry name" value="AMINO ACID TRANSPORTER AVT1A-LIKE"/>
    <property type="match status" value="1"/>
</dbReference>
<feature type="domain" description="Amino acid transporter transmembrane" evidence="8">
    <location>
        <begin position="142"/>
        <end position="306"/>
    </location>
</feature>
<feature type="transmembrane region" description="Helical" evidence="7">
    <location>
        <begin position="263"/>
        <end position="280"/>
    </location>
</feature>
<evidence type="ECO:0000259" key="8">
    <source>
        <dbReference type="Pfam" id="PF01490"/>
    </source>
</evidence>
<keyword evidence="3" id="KW-0029">Amino-acid transport</keyword>
<evidence type="ECO:0000256" key="2">
    <source>
        <dbReference type="ARBA" id="ARBA00022692"/>
    </source>
</evidence>
<evidence type="ECO:0000256" key="3">
    <source>
        <dbReference type="ARBA" id="ARBA00022970"/>
    </source>
</evidence>
<organism evidence="9 10">
    <name type="scientific">Datura stramonium</name>
    <name type="common">Jimsonweed</name>
    <name type="synonym">Common thornapple</name>
    <dbReference type="NCBI Taxonomy" id="4076"/>
    <lineage>
        <taxon>Eukaryota</taxon>
        <taxon>Viridiplantae</taxon>
        <taxon>Streptophyta</taxon>
        <taxon>Embryophyta</taxon>
        <taxon>Tracheophyta</taxon>
        <taxon>Spermatophyta</taxon>
        <taxon>Magnoliopsida</taxon>
        <taxon>eudicotyledons</taxon>
        <taxon>Gunneridae</taxon>
        <taxon>Pentapetalae</taxon>
        <taxon>asterids</taxon>
        <taxon>lamiids</taxon>
        <taxon>Solanales</taxon>
        <taxon>Solanaceae</taxon>
        <taxon>Solanoideae</taxon>
        <taxon>Datureae</taxon>
        <taxon>Datura</taxon>
    </lineage>
</organism>
<sequence>MTNKDKELSEYLSENDPDDEEANPRNNSFTMSDEEGSAEEAQISPFSSQQWPQSFRETIDSYTIAASPNFGLLRRGSSIISEVNSRVFLDSDLSTHLLAEKEKILEQNVADGISVTKASWSEKPNSLHEQLTGELPISYGCSLTQTIFNGVNVMAGVGLLSTPYTVKEAGWASLLVLVIFAVICWYTASLMRHCFESREGIITYPDIGEAAFGKFGRLIISIILYMELYSYCVEFIILEGDNLASLFPGSSLNWDGLKLDSRHFFGILTALIILPTVWLRDLRVISYLSACGVLATIIIVLCMIFLGMVDGVGFRNTGQAVIVPALCFLRIIGKKATRAQTVSSIAVVAVGIASAALGTYSSVSGIVNKLLEILTQPGVVPMPLSTSQAKVVRKLRTLDTHTPMQHDASRFQTIVVQCVAPQLVDRASMNDDEHEKMNKFQKLKPPSFRRCI</sequence>
<dbReference type="EMBL" id="JACEIK010006913">
    <property type="protein sequence ID" value="MCE3049469.1"/>
    <property type="molecule type" value="Genomic_DNA"/>
</dbReference>
<evidence type="ECO:0000256" key="6">
    <source>
        <dbReference type="SAM" id="MobiDB-lite"/>
    </source>
</evidence>
<feature type="transmembrane region" description="Helical" evidence="7">
    <location>
        <begin position="314"/>
        <end position="333"/>
    </location>
</feature>
<comment type="caution">
    <text evidence="9">The sequence shown here is derived from an EMBL/GenBank/DDBJ whole genome shotgun (WGS) entry which is preliminary data.</text>
</comment>
<proteinExistence type="predicted"/>
<keyword evidence="3" id="KW-0813">Transport</keyword>
<feature type="transmembrane region" description="Helical" evidence="7">
    <location>
        <begin position="218"/>
        <end position="238"/>
    </location>
</feature>
<evidence type="ECO:0000313" key="10">
    <source>
        <dbReference type="Proteomes" id="UP000823775"/>
    </source>
</evidence>
<feature type="transmembrane region" description="Helical" evidence="7">
    <location>
        <begin position="287"/>
        <end position="308"/>
    </location>
</feature>
<evidence type="ECO:0000256" key="4">
    <source>
        <dbReference type="ARBA" id="ARBA00022989"/>
    </source>
</evidence>
<accession>A0ABS8WHI1</accession>
<evidence type="ECO:0000313" key="9">
    <source>
        <dbReference type="EMBL" id="MCE3049469.1"/>
    </source>
</evidence>
<dbReference type="PANTHER" id="PTHR22950">
    <property type="entry name" value="AMINO ACID TRANSPORTER"/>
    <property type="match status" value="1"/>
</dbReference>
<keyword evidence="4 7" id="KW-1133">Transmembrane helix</keyword>
<evidence type="ECO:0000256" key="1">
    <source>
        <dbReference type="ARBA" id="ARBA00004141"/>
    </source>
</evidence>
<evidence type="ECO:0000256" key="5">
    <source>
        <dbReference type="ARBA" id="ARBA00023136"/>
    </source>
</evidence>
<protein>
    <submittedName>
        <fullName evidence="9">Amino acid transporter avt1a</fullName>
    </submittedName>
</protein>
<comment type="subcellular location">
    <subcellularLocation>
        <location evidence="1">Membrane</location>
        <topology evidence="1">Multi-pass membrane protein</topology>
    </subcellularLocation>
</comment>
<evidence type="ECO:0000256" key="7">
    <source>
        <dbReference type="SAM" id="Phobius"/>
    </source>
</evidence>
<dbReference type="Pfam" id="PF01490">
    <property type="entry name" value="Aa_trans"/>
    <property type="match status" value="1"/>
</dbReference>
<keyword evidence="10" id="KW-1185">Reference proteome</keyword>
<feature type="compositionally biased region" description="Low complexity" evidence="6">
    <location>
        <begin position="42"/>
        <end position="51"/>
    </location>
</feature>
<feature type="region of interest" description="Disordered" evidence="6">
    <location>
        <begin position="1"/>
        <end position="51"/>
    </location>
</feature>
<dbReference type="InterPro" id="IPR013057">
    <property type="entry name" value="AA_transpt_TM"/>
</dbReference>
<gene>
    <name evidence="9" type="primary">AVT1A</name>
    <name evidence="9" type="ORF">HAX54_044932</name>
</gene>